<sequence>MPIDPLVQDKYLTGRIMSPHHMIKVHNAHRPANLATVCEAYTLNLNNIERVSESGYPGIPNHCTVGEVDEEADMHISVSDTVQNLIDRIE</sequence>
<gene>
    <name evidence="1" type="ORF">Amon01_000732200</name>
</gene>
<reference evidence="1" key="1">
    <citation type="submission" date="2023-04" db="EMBL/GenBank/DDBJ databases">
        <title>Ambrosiozyma monospora NBRC 1965.</title>
        <authorList>
            <person name="Ichikawa N."/>
            <person name="Sato H."/>
            <person name="Tonouchi N."/>
        </authorList>
    </citation>
    <scope>NUCLEOTIDE SEQUENCE</scope>
    <source>
        <strain evidence="1">NBRC 1965</strain>
    </source>
</reference>
<name>A0A9W6Z301_AMBMO</name>
<protein>
    <submittedName>
        <fullName evidence="1">Unnamed protein product</fullName>
    </submittedName>
</protein>
<keyword evidence="2" id="KW-1185">Reference proteome</keyword>
<comment type="caution">
    <text evidence="1">The sequence shown here is derived from an EMBL/GenBank/DDBJ whole genome shotgun (WGS) entry which is preliminary data.</text>
</comment>
<organism evidence="1 2">
    <name type="scientific">Ambrosiozyma monospora</name>
    <name type="common">Yeast</name>
    <name type="synonym">Endomycopsis monosporus</name>
    <dbReference type="NCBI Taxonomy" id="43982"/>
    <lineage>
        <taxon>Eukaryota</taxon>
        <taxon>Fungi</taxon>
        <taxon>Dikarya</taxon>
        <taxon>Ascomycota</taxon>
        <taxon>Saccharomycotina</taxon>
        <taxon>Pichiomycetes</taxon>
        <taxon>Pichiales</taxon>
        <taxon>Pichiaceae</taxon>
        <taxon>Ambrosiozyma</taxon>
    </lineage>
</organism>
<dbReference type="AlphaFoldDB" id="A0A9W6Z301"/>
<accession>A0A9W6Z301</accession>
<dbReference type="EMBL" id="BSXU01005305">
    <property type="protein sequence ID" value="GMG52346.1"/>
    <property type="molecule type" value="Genomic_DNA"/>
</dbReference>
<proteinExistence type="predicted"/>
<evidence type="ECO:0000313" key="1">
    <source>
        <dbReference type="EMBL" id="GMG52346.1"/>
    </source>
</evidence>
<evidence type="ECO:0000313" key="2">
    <source>
        <dbReference type="Proteomes" id="UP001165063"/>
    </source>
</evidence>
<dbReference type="Proteomes" id="UP001165063">
    <property type="component" value="Unassembled WGS sequence"/>
</dbReference>